<dbReference type="Pfam" id="PF01551">
    <property type="entry name" value="Peptidase_M23"/>
    <property type="match status" value="1"/>
</dbReference>
<evidence type="ECO:0000313" key="3">
    <source>
        <dbReference type="EMBL" id="GHH71006.1"/>
    </source>
</evidence>
<dbReference type="Gene3D" id="2.70.70.10">
    <property type="entry name" value="Glucose Permease (Domain IIA)"/>
    <property type="match status" value="1"/>
</dbReference>
<dbReference type="InterPro" id="IPR050570">
    <property type="entry name" value="Cell_wall_metabolism_enzyme"/>
</dbReference>
<dbReference type="InterPro" id="IPR011055">
    <property type="entry name" value="Dup_hybrid_motif"/>
</dbReference>
<dbReference type="GO" id="GO:0004222">
    <property type="term" value="F:metalloendopeptidase activity"/>
    <property type="evidence" value="ECO:0007669"/>
    <property type="project" value="TreeGrafter"/>
</dbReference>
<comment type="caution">
    <text evidence="3">The sequence shown here is derived from an EMBL/GenBank/DDBJ whole genome shotgun (WGS) entry which is preliminary data.</text>
</comment>
<feature type="compositionally biased region" description="Basic and acidic residues" evidence="1">
    <location>
        <begin position="321"/>
        <end position="337"/>
    </location>
</feature>
<dbReference type="AlphaFoldDB" id="A0A919KT33"/>
<reference evidence="3" key="1">
    <citation type="journal article" date="2014" name="Int. J. Syst. Evol. Microbiol.">
        <title>Complete genome sequence of Corynebacterium casei LMG S-19264T (=DSM 44701T), isolated from a smear-ripened cheese.</title>
        <authorList>
            <consortium name="US DOE Joint Genome Institute (JGI-PGF)"/>
            <person name="Walter F."/>
            <person name="Albersmeier A."/>
            <person name="Kalinowski J."/>
            <person name="Ruckert C."/>
        </authorList>
    </citation>
    <scope>NUCLEOTIDE SEQUENCE</scope>
    <source>
        <strain evidence="3">JCM 5069</strain>
    </source>
</reference>
<dbReference type="EMBL" id="BNCD01000001">
    <property type="protein sequence ID" value="GHH71006.1"/>
    <property type="molecule type" value="Genomic_DNA"/>
</dbReference>
<proteinExistence type="predicted"/>
<feature type="region of interest" description="Disordered" evidence="1">
    <location>
        <begin position="191"/>
        <end position="224"/>
    </location>
</feature>
<feature type="compositionally biased region" description="Low complexity" evidence="1">
    <location>
        <begin position="60"/>
        <end position="102"/>
    </location>
</feature>
<evidence type="ECO:0000256" key="1">
    <source>
        <dbReference type="SAM" id="MobiDB-lite"/>
    </source>
</evidence>
<organism evidence="3 4">
    <name type="scientific">Streptomyces sulfonofaciens</name>
    <dbReference type="NCBI Taxonomy" id="68272"/>
    <lineage>
        <taxon>Bacteria</taxon>
        <taxon>Bacillati</taxon>
        <taxon>Actinomycetota</taxon>
        <taxon>Actinomycetes</taxon>
        <taxon>Kitasatosporales</taxon>
        <taxon>Streptomycetaceae</taxon>
        <taxon>Streptomyces</taxon>
    </lineage>
</organism>
<sequence>MASNRPAPYAPGNPQSTQSFPAFSGEGPGGSAHRPAGHVHHQPYPAAPAPSRPQQDRAAEQYGRQYGEQHGQQHGQWAAAQGATGELRQPGGRQPTPPRGTRVAADDPWQPRTTHAFAAPAPAAQAAHEAHTGDFGTRTFGLHDIAEGTGTGTGQFTFPDLTAGAPDDARAFHGTRPGDDFFADADDAADHAGAEDHTGAGYADENGVAGDARDTEWNPTADSVRPVRGRHRVMKQRGGLARSSTVLGVGVIAAVGAGGIATAEGGKPSVHVAMQDLSSMAHSLPDEARSLPGVGHLLPGGSDSSGTRTDPLTGAGVTAEDAERGTTDAGEALRERILQQAEQQQDQAESAVERAAEDAAAKKAAEEAAQQKEAARKKAAAEQQKAEEAARRKAEAERLAKLAKSYTLPVSSYTLTSRFGDAGSMWSSGYHTGLDFAAPTGTPLKAIHTATVKEAGWSGSYGYRTVLELDDGTELWYCHQSSISVSVGQKVSTGQVIGRVGATGNVTGPHLHLEVHPGGGAAIDPFAWLEKDGITP</sequence>
<evidence type="ECO:0000259" key="2">
    <source>
        <dbReference type="Pfam" id="PF01551"/>
    </source>
</evidence>
<feature type="compositionally biased region" description="Basic and acidic residues" evidence="1">
    <location>
        <begin position="351"/>
        <end position="392"/>
    </location>
</feature>
<feature type="region of interest" description="Disordered" evidence="1">
    <location>
        <begin position="1"/>
        <end position="107"/>
    </location>
</feature>
<reference evidence="3" key="2">
    <citation type="submission" date="2020-09" db="EMBL/GenBank/DDBJ databases">
        <authorList>
            <person name="Sun Q."/>
            <person name="Ohkuma M."/>
        </authorList>
    </citation>
    <scope>NUCLEOTIDE SEQUENCE</scope>
    <source>
        <strain evidence="3">JCM 5069</strain>
    </source>
</reference>
<gene>
    <name evidence="3" type="ORF">GCM10018793_06020</name>
</gene>
<name>A0A919KT33_9ACTN</name>
<dbReference type="InterPro" id="IPR016047">
    <property type="entry name" value="M23ase_b-sheet_dom"/>
</dbReference>
<dbReference type="PANTHER" id="PTHR21666:SF270">
    <property type="entry name" value="MUREIN HYDROLASE ACTIVATOR ENVC"/>
    <property type="match status" value="1"/>
</dbReference>
<dbReference type="CDD" id="cd12797">
    <property type="entry name" value="M23_peptidase"/>
    <property type="match status" value="1"/>
</dbReference>
<keyword evidence="4" id="KW-1185">Reference proteome</keyword>
<dbReference type="PANTHER" id="PTHR21666">
    <property type="entry name" value="PEPTIDASE-RELATED"/>
    <property type="match status" value="1"/>
</dbReference>
<dbReference type="FunFam" id="2.70.70.10:FF:000013">
    <property type="entry name" value="Peptidase family M23"/>
    <property type="match status" value="1"/>
</dbReference>
<dbReference type="Proteomes" id="UP000603708">
    <property type="component" value="Unassembled WGS sequence"/>
</dbReference>
<feature type="domain" description="M23ase beta-sheet core" evidence="2">
    <location>
        <begin position="430"/>
        <end position="525"/>
    </location>
</feature>
<dbReference type="SUPFAM" id="SSF51261">
    <property type="entry name" value="Duplicated hybrid motif"/>
    <property type="match status" value="1"/>
</dbReference>
<protein>
    <recommendedName>
        <fullName evidence="2">M23ase beta-sheet core domain-containing protein</fullName>
    </recommendedName>
</protein>
<feature type="region of interest" description="Disordered" evidence="1">
    <location>
        <begin position="285"/>
        <end position="392"/>
    </location>
</feature>
<feature type="compositionally biased region" description="Low complexity" evidence="1">
    <location>
        <begin position="339"/>
        <end position="350"/>
    </location>
</feature>
<evidence type="ECO:0000313" key="4">
    <source>
        <dbReference type="Proteomes" id="UP000603708"/>
    </source>
</evidence>
<accession>A0A919KT33</accession>